<keyword evidence="2" id="KW-0560">Oxidoreductase</keyword>
<keyword evidence="6" id="KW-1185">Reference proteome</keyword>
<dbReference type="Pfam" id="PF00106">
    <property type="entry name" value="adh_short"/>
    <property type="match status" value="1"/>
</dbReference>
<dbReference type="PROSITE" id="PS00061">
    <property type="entry name" value="ADH_SHORT"/>
    <property type="match status" value="1"/>
</dbReference>
<dbReference type="SUPFAM" id="SSF51735">
    <property type="entry name" value="NAD(P)-binding Rossmann-fold domains"/>
    <property type="match status" value="1"/>
</dbReference>
<accession>A0A1X9NAX2</accession>
<gene>
    <name evidence="5" type="ORF">BST96_14325</name>
</gene>
<dbReference type="Gene3D" id="3.40.50.720">
    <property type="entry name" value="NAD(P)-binding Rossmann-like Domain"/>
    <property type="match status" value="1"/>
</dbReference>
<dbReference type="PRINTS" id="PR00080">
    <property type="entry name" value="SDRFAMILY"/>
</dbReference>
<evidence type="ECO:0000256" key="1">
    <source>
        <dbReference type="ARBA" id="ARBA00006484"/>
    </source>
</evidence>
<dbReference type="EMBL" id="CP019343">
    <property type="protein sequence ID" value="ARN75188.1"/>
    <property type="molecule type" value="Genomic_DNA"/>
</dbReference>
<organism evidence="5 6">
    <name type="scientific">Oceanicoccus sagamiensis</name>
    <dbReference type="NCBI Taxonomy" id="716816"/>
    <lineage>
        <taxon>Bacteria</taxon>
        <taxon>Pseudomonadati</taxon>
        <taxon>Pseudomonadota</taxon>
        <taxon>Gammaproteobacteria</taxon>
        <taxon>Cellvibrionales</taxon>
        <taxon>Spongiibacteraceae</taxon>
        <taxon>Oceanicoccus</taxon>
    </lineage>
</organism>
<dbReference type="InterPro" id="IPR057326">
    <property type="entry name" value="KR_dom"/>
</dbReference>
<dbReference type="PANTHER" id="PTHR24322:SF736">
    <property type="entry name" value="RETINOL DEHYDROGENASE 10"/>
    <property type="match status" value="1"/>
</dbReference>
<reference evidence="5 6" key="1">
    <citation type="submission" date="2016-11" db="EMBL/GenBank/DDBJ databases">
        <title>Trade-off between light-utilization and light-protection in marine flavobacteria.</title>
        <authorList>
            <person name="Kumagai Y."/>
        </authorList>
    </citation>
    <scope>NUCLEOTIDE SEQUENCE [LARGE SCALE GENOMIC DNA]</scope>
    <source>
        <strain evidence="5 6">NBRC 107125</strain>
    </source>
</reference>
<dbReference type="SMART" id="SM00822">
    <property type="entry name" value="PKS_KR"/>
    <property type="match status" value="1"/>
</dbReference>
<protein>
    <recommendedName>
        <fullName evidence="4">Ketoreductase domain-containing protein</fullName>
    </recommendedName>
</protein>
<evidence type="ECO:0000256" key="2">
    <source>
        <dbReference type="ARBA" id="ARBA00023002"/>
    </source>
</evidence>
<dbReference type="PRINTS" id="PR00081">
    <property type="entry name" value="GDHRDH"/>
</dbReference>
<dbReference type="CDD" id="cd05233">
    <property type="entry name" value="SDR_c"/>
    <property type="match status" value="1"/>
</dbReference>
<evidence type="ECO:0000313" key="6">
    <source>
        <dbReference type="Proteomes" id="UP000193450"/>
    </source>
</evidence>
<dbReference type="RefSeq" id="WP_085759361.1">
    <property type="nucleotide sequence ID" value="NZ_CP019343.1"/>
</dbReference>
<dbReference type="InterPro" id="IPR036291">
    <property type="entry name" value="NAD(P)-bd_dom_sf"/>
</dbReference>
<dbReference type="GO" id="GO:0016616">
    <property type="term" value="F:oxidoreductase activity, acting on the CH-OH group of donors, NAD or NADP as acceptor"/>
    <property type="evidence" value="ECO:0007669"/>
    <property type="project" value="TreeGrafter"/>
</dbReference>
<feature type="domain" description="Ketoreductase" evidence="4">
    <location>
        <begin position="15"/>
        <end position="197"/>
    </location>
</feature>
<evidence type="ECO:0000313" key="5">
    <source>
        <dbReference type="EMBL" id="ARN75188.1"/>
    </source>
</evidence>
<comment type="similarity">
    <text evidence="1 3">Belongs to the short-chain dehydrogenases/reductases (SDR) family.</text>
</comment>
<dbReference type="PANTHER" id="PTHR24322">
    <property type="entry name" value="PKSB"/>
    <property type="match status" value="1"/>
</dbReference>
<proteinExistence type="inferred from homology"/>
<dbReference type="AlphaFoldDB" id="A0A1X9NAX2"/>
<dbReference type="OrthoDB" id="6503536at2"/>
<name>A0A1X9NAX2_9GAMM</name>
<dbReference type="Proteomes" id="UP000193450">
    <property type="component" value="Chromosome"/>
</dbReference>
<evidence type="ECO:0000256" key="3">
    <source>
        <dbReference type="RuleBase" id="RU000363"/>
    </source>
</evidence>
<dbReference type="KEGG" id="osg:BST96_14325"/>
<dbReference type="InterPro" id="IPR020904">
    <property type="entry name" value="Sc_DH/Rdtase_CS"/>
</dbReference>
<dbReference type="InterPro" id="IPR002347">
    <property type="entry name" value="SDR_fam"/>
</dbReference>
<dbReference type="STRING" id="716816.BST96_14325"/>
<evidence type="ECO:0000259" key="4">
    <source>
        <dbReference type="SMART" id="SM00822"/>
    </source>
</evidence>
<sequence>MSSQNKTKNGLFDQRVAAITGAGSGIGQQLALQLATEGCHLALADISQDGLNTTLEQLKGLDVRITTHTVDVADQAQIEQFAATVASEHGGVNFLFNNAGVALGGRIDSVSDEDMHWLMNINYWGVVYGCRAFLPLLKQQQVAHIVNVSSVFGLFTAPYNGIYSASKFAVNGFTDALAQELRKSPVNVSCAFPAGIKTAIAKSARMIADTDANRSEKDLQRTIEKMFWTTAAEAATEIIDGVNRNKQRILVGKGAFWMDLARRILPVNYTRLFKL</sequence>